<accession>A0A644ZJ18</accession>
<evidence type="ECO:0000313" key="1">
    <source>
        <dbReference type="EMBL" id="MPM40328.1"/>
    </source>
</evidence>
<comment type="caution">
    <text evidence="1">The sequence shown here is derived from an EMBL/GenBank/DDBJ whole genome shotgun (WGS) entry which is preliminary data.</text>
</comment>
<gene>
    <name evidence="1" type="ORF">SDC9_86968</name>
</gene>
<proteinExistence type="predicted"/>
<reference evidence="1" key="1">
    <citation type="submission" date="2019-08" db="EMBL/GenBank/DDBJ databases">
        <authorList>
            <person name="Kucharzyk K."/>
            <person name="Murdoch R.W."/>
            <person name="Higgins S."/>
            <person name="Loffler F."/>
        </authorList>
    </citation>
    <scope>NUCLEOTIDE SEQUENCE</scope>
</reference>
<dbReference type="EMBL" id="VSSQ01008959">
    <property type="protein sequence ID" value="MPM40328.1"/>
    <property type="molecule type" value="Genomic_DNA"/>
</dbReference>
<protein>
    <submittedName>
        <fullName evidence="1">Uncharacterized protein</fullName>
    </submittedName>
</protein>
<sequence>MLNKSKSKSNLKLLKLKESILKASIIALKNSTTPSKINQIVVLNSFAKINIFPLIGNVKVKNLLSSLNSLIKEVPR</sequence>
<dbReference type="AlphaFoldDB" id="A0A644ZJ18"/>
<name>A0A644ZJ18_9ZZZZ</name>
<organism evidence="1">
    <name type="scientific">bioreactor metagenome</name>
    <dbReference type="NCBI Taxonomy" id="1076179"/>
    <lineage>
        <taxon>unclassified sequences</taxon>
        <taxon>metagenomes</taxon>
        <taxon>ecological metagenomes</taxon>
    </lineage>
</organism>